<keyword evidence="1" id="KW-0732">Signal</keyword>
<dbReference type="EMBL" id="LCPB01000010">
    <property type="protein sequence ID" value="KKU89705.1"/>
    <property type="molecule type" value="Genomic_DNA"/>
</dbReference>
<organism evidence="2 3">
    <name type="scientific">Candidatus Wolfebacteria bacterium GW2011_GWA2_47_9b</name>
    <dbReference type="NCBI Taxonomy" id="1619005"/>
    <lineage>
        <taxon>Bacteria</taxon>
        <taxon>Candidatus Wolfeibacteriota</taxon>
    </lineage>
</organism>
<evidence type="ECO:0000313" key="3">
    <source>
        <dbReference type="Proteomes" id="UP000033882"/>
    </source>
</evidence>
<feature type="signal peptide" evidence="1">
    <location>
        <begin position="1"/>
        <end position="24"/>
    </location>
</feature>
<evidence type="ECO:0000256" key="1">
    <source>
        <dbReference type="SAM" id="SignalP"/>
    </source>
</evidence>
<dbReference type="AlphaFoldDB" id="A0A0G1X5L6"/>
<proteinExistence type="predicted"/>
<feature type="chain" id="PRO_5002540657" evidence="1">
    <location>
        <begin position="25"/>
        <end position="573"/>
    </location>
</feature>
<protein>
    <submittedName>
        <fullName evidence="2">Uncharacterized protein</fullName>
    </submittedName>
</protein>
<evidence type="ECO:0000313" key="2">
    <source>
        <dbReference type="EMBL" id="KKU89705.1"/>
    </source>
</evidence>
<dbReference type="Proteomes" id="UP000033882">
    <property type="component" value="Unassembled WGS sequence"/>
</dbReference>
<gene>
    <name evidence="2" type="ORF">UY19_C0010G0038</name>
</gene>
<comment type="caution">
    <text evidence="2">The sequence shown here is derived from an EMBL/GenBank/DDBJ whole genome shotgun (WGS) entry which is preliminary data.</text>
</comment>
<reference evidence="2 3" key="1">
    <citation type="journal article" date="2015" name="Nature">
        <title>rRNA introns, odd ribosomes, and small enigmatic genomes across a large radiation of phyla.</title>
        <authorList>
            <person name="Brown C.T."/>
            <person name="Hug L.A."/>
            <person name="Thomas B.C."/>
            <person name="Sharon I."/>
            <person name="Castelle C.J."/>
            <person name="Singh A."/>
            <person name="Wilkins M.J."/>
            <person name="Williams K.H."/>
            <person name="Banfield J.F."/>
        </authorList>
    </citation>
    <scope>NUCLEOTIDE SEQUENCE [LARGE SCALE GENOMIC DNA]</scope>
</reference>
<sequence length="573" mass="63597">MQNKNLKLYLFLAIFFLLPNFANAFGNPVSFYNIQPYTKGTSSNFPLYPKSTALEPQKGQCVYDENYGSEVCKVADTSEFTVGQIGDAVRPPYSRWRIDSSDGSKYFLLKDGETPAGSGKGQTVIFNSADDSIHKIITEINSGEPRELRWDYSGTKQNSMYYVSGCTFYEYDIVSGLSTIVHNFGNDFANCGRILNDVEGDSSSDSRYWAFMIQNPYDGSKYPMRAIVTYDKQTDSILGTLDYAAYAAAGGTSESMPTPNMVDISPLGNKVVLLNGRSWGAVVTITGPWTDEGVGVWSSPYQSLTNGNNAFNWVKVDGVILTSKTPIDGDRQWTRVSAENKLYVRLTGGESPASHSITLEYGKRPNDLNSIFDGPHAFAFDFSSPVKVCNDETHGGWAFDLNGNEVYVCQVNNGNWANADGDTIAYTDILTGQTNTIMYHSDIGWDVGGWHFGRFYNSNIRGWVYMTSYSNSDTSLSWMRNQAFMLELKPFAEHPRVWRIADTHNNYPGAAAYKREAFSPITRDGLKIYWGSDWPGGNGTVDTYSVRLPDNWWNVLNGNDEIAPAAPSGLAVQ</sequence>
<name>A0A0G1X5L6_9BACT</name>
<accession>A0A0G1X5L6</accession>